<comment type="similarity">
    <text evidence="3">Belongs to the RNA polymerase II subunit 5-mediating protein family.</text>
</comment>
<proteinExistence type="inferred from homology"/>
<comment type="subcellular location">
    <subcellularLocation>
        <location evidence="1">Nucleus</location>
    </subcellularLocation>
</comment>
<feature type="compositionally biased region" description="Polar residues" evidence="4">
    <location>
        <begin position="228"/>
        <end position="237"/>
    </location>
</feature>
<evidence type="ECO:0000313" key="5">
    <source>
        <dbReference type="EMBL" id="KAH6589291.1"/>
    </source>
</evidence>
<feature type="compositionally biased region" description="Acidic residues" evidence="4">
    <location>
        <begin position="182"/>
        <end position="192"/>
    </location>
</feature>
<evidence type="ECO:0000313" key="6">
    <source>
        <dbReference type="Proteomes" id="UP001648503"/>
    </source>
</evidence>
<dbReference type="EMBL" id="JAFCIX010000469">
    <property type="protein sequence ID" value="KAH6589291.1"/>
    <property type="molecule type" value="Genomic_DNA"/>
</dbReference>
<feature type="compositionally biased region" description="Pro residues" evidence="4">
    <location>
        <begin position="370"/>
        <end position="382"/>
    </location>
</feature>
<dbReference type="Gene3D" id="1.10.287.370">
    <property type="match status" value="1"/>
</dbReference>
<feature type="region of interest" description="Disordered" evidence="4">
    <location>
        <begin position="217"/>
        <end position="277"/>
    </location>
</feature>
<evidence type="ECO:0008006" key="7">
    <source>
        <dbReference type="Google" id="ProtNLM"/>
    </source>
</evidence>
<accession>A0ABQ8EZV3</accession>
<evidence type="ECO:0000256" key="3">
    <source>
        <dbReference type="ARBA" id="ARBA00038295"/>
    </source>
</evidence>
<protein>
    <recommendedName>
        <fullName evidence="7">DUF3835 domain-containing protein</fullName>
    </recommendedName>
</protein>
<evidence type="ECO:0000256" key="4">
    <source>
        <dbReference type="SAM" id="MobiDB-lite"/>
    </source>
</evidence>
<evidence type="ECO:0000256" key="1">
    <source>
        <dbReference type="ARBA" id="ARBA00004123"/>
    </source>
</evidence>
<feature type="region of interest" description="Disordered" evidence="4">
    <location>
        <begin position="360"/>
        <end position="409"/>
    </location>
</feature>
<comment type="caution">
    <text evidence="5">The sequence shown here is derived from an EMBL/GenBank/DDBJ whole genome shotgun (WGS) entry which is preliminary data.</text>
</comment>
<feature type="region of interest" description="Disordered" evidence="4">
    <location>
        <begin position="156"/>
        <end position="199"/>
    </location>
</feature>
<dbReference type="Proteomes" id="UP001648503">
    <property type="component" value="Unassembled WGS sequence"/>
</dbReference>
<dbReference type="PANTHER" id="PTHR15111:SF0">
    <property type="entry name" value="UNCONVENTIONAL PREFOLDIN RPB5 INTERACTOR 1"/>
    <property type="match status" value="1"/>
</dbReference>
<name>A0ABQ8EZV3_9FUNG</name>
<keyword evidence="6" id="KW-1185">Reference proteome</keyword>
<dbReference type="Pfam" id="PF02996">
    <property type="entry name" value="Prefoldin"/>
    <property type="match status" value="1"/>
</dbReference>
<evidence type="ECO:0000256" key="2">
    <source>
        <dbReference type="ARBA" id="ARBA00023242"/>
    </source>
</evidence>
<organism evidence="5 6">
    <name type="scientific">Batrachochytrium salamandrivorans</name>
    <dbReference type="NCBI Taxonomy" id="1357716"/>
    <lineage>
        <taxon>Eukaryota</taxon>
        <taxon>Fungi</taxon>
        <taxon>Fungi incertae sedis</taxon>
        <taxon>Chytridiomycota</taxon>
        <taxon>Chytridiomycota incertae sedis</taxon>
        <taxon>Chytridiomycetes</taxon>
        <taxon>Rhizophydiales</taxon>
        <taxon>Rhizophydiales incertae sedis</taxon>
        <taxon>Batrachochytrium</taxon>
    </lineage>
</organism>
<dbReference type="InterPro" id="IPR004127">
    <property type="entry name" value="Prefoldin_subunit_alpha"/>
</dbReference>
<sequence length="409" mass="46050">MAAPDKGYTSEARYQLDETVAEWTKRGKELDDLGKFLNLAGHSYKKQVMVPIGTGNLAFMPGEIYHMGEVMVSLGMNWFAETNLQNAKRIQNDRRQYVTDQLNRSKAVYDELDVKEKMAGEQSTRIVDKDGDELNEEGLKYVDIQEPYVSDDLETSAAAVHTTKKPSSRSNAKVERHVQFADAEEEDEEDYEGNGLEKHELEDFDKNLLEKLRLMELQEDSDEKSGKTDQGLQTSSKSRTDAQHRQPPHPVKSEVFERGFGEERASDGDSDDESDFDNMILGQQVSIEYDRKRAQFLAANLLQPAKGLCDEEGNLNQQYQDAIAEMPSSRPAAPPIVEPSHLSAKMSVATRERMHAFTHQSEVTSLQAPEPVPEPVPVPAPVPAASAQTPKPKLSYFKQQALNRRQRHQ</sequence>
<dbReference type="SUPFAM" id="SSF46579">
    <property type="entry name" value="Prefoldin"/>
    <property type="match status" value="1"/>
</dbReference>
<reference evidence="5 6" key="1">
    <citation type="submission" date="2021-02" db="EMBL/GenBank/DDBJ databases">
        <title>Variation within the Batrachochytrium salamandrivorans European outbreak.</title>
        <authorList>
            <person name="Kelly M."/>
            <person name="Pasmans F."/>
            <person name="Shea T.P."/>
            <person name="Munoz J.F."/>
            <person name="Carranza S."/>
            <person name="Cuomo C.A."/>
            <person name="Martel A."/>
        </authorList>
    </citation>
    <scope>NUCLEOTIDE SEQUENCE [LARGE SCALE GENOMIC DNA]</scope>
    <source>
        <strain evidence="5 6">AMFP18/2</strain>
    </source>
</reference>
<dbReference type="InterPro" id="IPR009053">
    <property type="entry name" value="Prefoldin"/>
</dbReference>
<dbReference type="PANTHER" id="PTHR15111">
    <property type="entry name" value="RNA POLYMERASE II SUBUNIT 5-MEDIATING PROTEIN NNX3"/>
    <property type="match status" value="1"/>
</dbReference>
<gene>
    <name evidence="5" type="ORF">BASA50_010166</name>
</gene>
<keyword evidence="2" id="KW-0539">Nucleus</keyword>
<feature type="compositionally biased region" description="Basic and acidic residues" evidence="4">
    <location>
        <begin position="251"/>
        <end position="267"/>
    </location>
</feature>
<dbReference type="InterPro" id="IPR052255">
    <property type="entry name" value="RNA_pol_II_subunit5-mediator"/>
</dbReference>